<feature type="transmembrane region" description="Helical" evidence="1">
    <location>
        <begin position="770"/>
        <end position="789"/>
    </location>
</feature>
<feature type="transmembrane region" description="Helical" evidence="1">
    <location>
        <begin position="54"/>
        <end position="73"/>
    </location>
</feature>
<dbReference type="InterPro" id="IPR036465">
    <property type="entry name" value="vWFA_dom_sf"/>
</dbReference>
<keyword evidence="1" id="KW-0472">Membrane</keyword>
<dbReference type="EMBL" id="CP074694">
    <property type="protein sequence ID" value="QVL30873.1"/>
    <property type="molecule type" value="Genomic_DNA"/>
</dbReference>
<dbReference type="CDD" id="cd00198">
    <property type="entry name" value="vWFA"/>
    <property type="match status" value="1"/>
</dbReference>
<feature type="transmembrane region" description="Helical" evidence="1">
    <location>
        <begin position="23"/>
        <end position="42"/>
    </location>
</feature>
<dbReference type="InterPro" id="IPR029062">
    <property type="entry name" value="Class_I_gatase-like"/>
</dbReference>
<dbReference type="PANTHER" id="PTHR37947">
    <property type="entry name" value="BLL2462 PROTEIN"/>
    <property type="match status" value="1"/>
</dbReference>
<gene>
    <name evidence="3" type="ORF">KIH39_18735</name>
</gene>
<reference evidence="3" key="1">
    <citation type="submission" date="2021-05" db="EMBL/GenBank/DDBJ databases">
        <title>Complete genome sequence of the cellulolytic planctomycete Telmatocola sphagniphila SP2T and characterization of the first cellulase from planctomycetes.</title>
        <authorList>
            <person name="Rakitin A.L."/>
            <person name="Beletsky A.V."/>
            <person name="Naumoff D.G."/>
            <person name="Kulichevskaya I.S."/>
            <person name="Mardanov A.V."/>
            <person name="Ravin N.V."/>
            <person name="Dedysh S.N."/>
        </authorList>
    </citation>
    <scope>NUCLEOTIDE SEQUENCE</scope>
    <source>
        <strain evidence="3">SP2T</strain>
    </source>
</reference>
<dbReference type="SUPFAM" id="SSF52317">
    <property type="entry name" value="Class I glutamine amidotransferase-like"/>
    <property type="match status" value="1"/>
</dbReference>
<evidence type="ECO:0000313" key="3">
    <source>
        <dbReference type="EMBL" id="QVL30873.1"/>
    </source>
</evidence>
<name>A0A8E6B5H0_9BACT</name>
<dbReference type="KEGG" id="tsph:KIH39_18735"/>
<keyword evidence="1" id="KW-0812">Transmembrane</keyword>
<evidence type="ECO:0000313" key="4">
    <source>
        <dbReference type="Proteomes" id="UP000676194"/>
    </source>
</evidence>
<evidence type="ECO:0000259" key="2">
    <source>
        <dbReference type="SMART" id="SM00327"/>
    </source>
</evidence>
<dbReference type="Gene3D" id="3.40.50.880">
    <property type="match status" value="1"/>
</dbReference>
<dbReference type="PANTHER" id="PTHR37947:SF1">
    <property type="entry name" value="BLL2462 PROTEIN"/>
    <property type="match status" value="1"/>
</dbReference>
<dbReference type="Proteomes" id="UP000676194">
    <property type="component" value="Chromosome"/>
</dbReference>
<feature type="domain" description="VWFA" evidence="2">
    <location>
        <begin position="86"/>
        <end position="252"/>
    </location>
</feature>
<keyword evidence="4" id="KW-1185">Reference proteome</keyword>
<dbReference type="Gene3D" id="3.40.50.410">
    <property type="entry name" value="von Willebrand factor, type A domain"/>
    <property type="match status" value="1"/>
</dbReference>
<dbReference type="InterPro" id="IPR002035">
    <property type="entry name" value="VWF_A"/>
</dbReference>
<dbReference type="SMART" id="SM00327">
    <property type="entry name" value="VWA"/>
    <property type="match status" value="1"/>
</dbReference>
<protein>
    <recommendedName>
        <fullName evidence="2">VWFA domain-containing protein</fullName>
    </recommendedName>
</protein>
<accession>A0A8E6B5H0</accession>
<dbReference type="RefSeq" id="WP_213494755.1">
    <property type="nucleotide sequence ID" value="NZ_CP074694.1"/>
</dbReference>
<keyword evidence="1" id="KW-1133">Transmembrane helix</keyword>
<sequence>MADYQLDFSSNPAWRPLTEGDRFGYVFLGLAAGTLIGLTIWTYLGNSKASGRRILLLIALRLLALLIAILTTLRPSISVTDKPKQPSTLLVAIDSSESMTLKDESNNLSRWEFMKKFLEKSAPLLESLKNEQQVSVQLFRFDKDFDPAKDVWDPATAKPDGKRTDFGTMMSKLYDKYQGEARLRGLLILSDGADNGVAKPAISEAQKYRSIGCPIYSFAVGQESTSSESKDIALTSIAADPSPVSIKADLRIKVIADALGFEGARTKIKLFIDDKLVKTDDVQLPKKLGNEIEILTKAPDKPGEYRVKVELEPLPGETTVLNNTIESYFSVTKEGVRVLLIYRLHEDFAYLRTALAGDKRFDFVEVLRQTDDPLPESEQRKFDLTEQAYDVIILGNVSPKRLLAINPKLMTQIEKLVRDKGVGLMMLGGQDSFAGSPDTPADDRWNITGRPIADILPVSFGEVQQFDEERIQIIPTPTGLNNFMLKLDSDPKKNKEIWNRLNDPAGKPNTRLQGYTPIGIPKTGHIPLAVARRENGQEAPLMVGMEVGKGRTLAFGVNTLGRSWRKLGLPDKPEGYDLTLRFWKQVVLWLAHQDEVEGVVYARPEFRRLAQSAKQTIRFGVRDKRGEDIPTADIKFQILQGQETPDKNKAKPPERDAKGQFVSAFEVTQPGEYRVVAWGQGKDAEGHEVTGDAMARYIVFPDISDELIKPAARYDILLAIENTANGTVQDAVRRVDRLPSFLEEMLKNPVQALNAKPKLYPDWHRNANSWFLPTLLILFVSLLGFEWGLRRLWGMI</sequence>
<evidence type="ECO:0000256" key="1">
    <source>
        <dbReference type="SAM" id="Phobius"/>
    </source>
</evidence>
<dbReference type="SUPFAM" id="SSF53300">
    <property type="entry name" value="vWA-like"/>
    <property type="match status" value="1"/>
</dbReference>
<dbReference type="AlphaFoldDB" id="A0A8E6B5H0"/>
<proteinExistence type="predicted"/>
<organism evidence="3 4">
    <name type="scientific">Telmatocola sphagniphila</name>
    <dbReference type="NCBI Taxonomy" id="1123043"/>
    <lineage>
        <taxon>Bacteria</taxon>
        <taxon>Pseudomonadati</taxon>
        <taxon>Planctomycetota</taxon>
        <taxon>Planctomycetia</taxon>
        <taxon>Gemmatales</taxon>
        <taxon>Gemmataceae</taxon>
    </lineage>
</organism>